<organism evidence="1">
    <name type="scientific">bioreactor metagenome</name>
    <dbReference type="NCBI Taxonomy" id="1076179"/>
    <lineage>
        <taxon>unclassified sequences</taxon>
        <taxon>metagenomes</taxon>
        <taxon>ecological metagenomes</taxon>
    </lineage>
</organism>
<dbReference type="AlphaFoldDB" id="A0A645IJ02"/>
<name>A0A645IJ02_9ZZZZ</name>
<accession>A0A645IJ02</accession>
<protein>
    <submittedName>
        <fullName evidence="1">Uncharacterized protein</fullName>
    </submittedName>
</protein>
<evidence type="ECO:0000313" key="1">
    <source>
        <dbReference type="EMBL" id="MPN51261.1"/>
    </source>
</evidence>
<reference evidence="1" key="1">
    <citation type="submission" date="2019-08" db="EMBL/GenBank/DDBJ databases">
        <authorList>
            <person name="Kucharzyk K."/>
            <person name="Murdoch R.W."/>
            <person name="Higgins S."/>
            <person name="Loffler F."/>
        </authorList>
    </citation>
    <scope>NUCLEOTIDE SEQUENCE</scope>
</reference>
<sequence>MVSLSILMLLNSANLMGRPWNLSRAKRMAVTESIINMAAT</sequence>
<proteinExistence type="predicted"/>
<dbReference type="EMBL" id="VSSQ01116188">
    <property type="protein sequence ID" value="MPN51261.1"/>
    <property type="molecule type" value="Genomic_DNA"/>
</dbReference>
<comment type="caution">
    <text evidence="1">The sequence shown here is derived from an EMBL/GenBank/DDBJ whole genome shotgun (WGS) entry which is preliminary data.</text>
</comment>
<gene>
    <name evidence="1" type="ORF">SDC9_198904</name>
</gene>